<dbReference type="InterPro" id="IPR012413">
    <property type="entry name" value="BA14K"/>
</dbReference>
<feature type="chain" id="PRO_5001531931" description="Lectin-like protein BA14k" evidence="7">
    <location>
        <begin position="25"/>
        <end position="191"/>
    </location>
</feature>
<evidence type="ECO:0000256" key="4">
    <source>
        <dbReference type="ARBA" id="ARBA00022475"/>
    </source>
</evidence>
<proteinExistence type="inferred from homology"/>
<comment type="function">
    <text evidence="6">Has immunoglobulin-binding and hemagglutination properties, and can bind to mannose. Essential for virulence. May be involved in LPS biosynthesis or polysaccharide transport.</text>
</comment>
<keyword evidence="5" id="KW-0430">Lectin</keyword>
<evidence type="ECO:0000256" key="2">
    <source>
        <dbReference type="ARBA" id="ARBA00010270"/>
    </source>
</evidence>
<keyword evidence="4" id="KW-1003">Cell membrane</keyword>
<dbReference type="Pfam" id="PF07886">
    <property type="entry name" value="BA14K"/>
    <property type="match status" value="1"/>
</dbReference>
<reference evidence="8" key="1">
    <citation type="submission" date="2013-11" db="EMBL/GenBank/DDBJ databases">
        <authorList>
            <person name="GENOMES U."/>
        </authorList>
    </citation>
    <scope>NUCLEOTIDE SEQUENCE</scope>
    <source>
        <strain evidence="8">MVT06</strain>
    </source>
</reference>
<evidence type="ECO:0000256" key="3">
    <source>
        <dbReference type="ARBA" id="ARBA00020552"/>
    </source>
</evidence>
<gene>
    <name evidence="8" type="ORF">BN1046_01376</name>
</gene>
<evidence type="ECO:0000313" key="8">
    <source>
        <dbReference type="EMBL" id="CDP80442.1"/>
    </source>
</evidence>
<protein>
    <recommendedName>
        <fullName evidence="3">Lectin-like protein BA14k</fullName>
    </recommendedName>
</protein>
<name>A0A024LSL4_9HYPH</name>
<keyword evidence="7" id="KW-0732">Signal</keyword>
<evidence type="ECO:0000256" key="6">
    <source>
        <dbReference type="ARBA" id="ARBA00025321"/>
    </source>
</evidence>
<dbReference type="GO" id="GO:0030246">
    <property type="term" value="F:carbohydrate binding"/>
    <property type="evidence" value="ECO:0007669"/>
    <property type="project" value="UniProtKB-KW"/>
</dbReference>
<dbReference type="GO" id="GO:0016020">
    <property type="term" value="C:membrane"/>
    <property type="evidence" value="ECO:0007669"/>
    <property type="project" value="UniProtKB-SubCell"/>
</dbReference>
<evidence type="ECO:0000256" key="7">
    <source>
        <dbReference type="SAM" id="SignalP"/>
    </source>
</evidence>
<organism evidence="8">
    <name type="scientific">Bartonella schoenbuchensis</name>
    <dbReference type="NCBI Taxonomy" id="165694"/>
    <lineage>
        <taxon>Bacteria</taxon>
        <taxon>Pseudomonadati</taxon>
        <taxon>Pseudomonadota</taxon>
        <taxon>Alphaproteobacteria</taxon>
        <taxon>Hyphomicrobiales</taxon>
        <taxon>Bartonellaceae</taxon>
        <taxon>Bartonella</taxon>
    </lineage>
</organism>
<dbReference type="EMBL" id="HG977196">
    <property type="protein sequence ID" value="CDP80442.1"/>
    <property type="molecule type" value="Genomic_DNA"/>
</dbReference>
<dbReference type="AlphaFoldDB" id="A0A024LSL4"/>
<feature type="signal peptide" evidence="7">
    <location>
        <begin position="1"/>
        <end position="24"/>
    </location>
</feature>
<comment type="subcellular location">
    <subcellularLocation>
        <location evidence="1">Membrane</location>
        <topology evidence="1">Single-pass membrane protein</topology>
    </subcellularLocation>
</comment>
<accession>A0A024LSL4</accession>
<reference evidence="8" key="2">
    <citation type="submission" date="2014-05" db="EMBL/GenBank/DDBJ databases">
        <title>Genome sequencing of Bartonella spp. isolated from human blood.</title>
        <authorList>
            <person name="Raoult D."/>
        </authorList>
    </citation>
    <scope>NUCLEOTIDE SEQUENCE</scope>
    <source>
        <strain evidence="8">MVT06</strain>
    </source>
</reference>
<keyword evidence="4" id="KW-0472">Membrane</keyword>
<comment type="similarity">
    <text evidence="2">Belongs to the BA14k family.</text>
</comment>
<sequence precursor="true">MNKLTKLVVLSAISTATISTPLTAASARNDYVYVQYNVNSIPQHHTQYHREQRHIHHKNPTRYSYHYEHTTQNHVHQYHVNRPNNTNDALAAGVLGLATGAILGNVLTKPAQPQIIYQAPYPQNQVIYQEIPQSQVIYQVHPPVTYHPAYQQPWTSQWLQYCTKKYRSFNPRTGTFRGYDGLDHFCHAPLQ</sequence>
<evidence type="ECO:0000256" key="5">
    <source>
        <dbReference type="ARBA" id="ARBA00022734"/>
    </source>
</evidence>
<evidence type="ECO:0000256" key="1">
    <source>
        <dbReference type="ARBA" id="ARBA00004167"/>
    </source>
</evidence>